<sequence>MSRPSVPRHAGSNIQRLFHVPRSAVTSFLLHQQYRRPLEPLLLVPQRAVTITTTALFPGRNLVVLARRQRQRISAVHGRAHDLATLCGRERVVVVVVVVVVVAAAAEGQPADEAAPEAAAARGRRGPKQGGGCGGGG</sequence>
<dbReference type="OrthoDB" id="10260625at2759"/>
<comment type="caution">
    <text evidence="2">The sequence shown here is derived from an EMBL/GenBank/DDBJ whole genome shotgun (WGS) entry which is preliminary data.</text>
</comment>
<gene>
    <name evidence="2" type="ORF">TOPH_05053</name>
</gene>
<dbReference type="Proteomes" id="UP000036947">
    <property type="component" value="Unassembled WGS sequence"/>
</dbReference>
<evidence type="ECO:0000256" key="1">
    <source>
        <dbReference type="SAM" id="MobiDB-lite"/>
    </source>
</evidence>
<proteinExistence type="predicted"/>
<feature type="non-terminal residue" evidence="2">
    <location>
        <position position="137"/>
    </location>
</feature>
<organism evidence="2 3">
    <name type="scientific">Tolypocladium ophioglossoides (strain CBS 100239)</name>
    <name type="common">Snaketongue truffleclub</name>
    <name type="synonym">Elaphocordyceps ophioglossoides</name>
    <dbReference type="NCBI Taxonomy" id="1163406"/>
    <lineage>
        <taxon>Eukaryota</taxon>
        <taxon>Fungi</taxon>
        <taxon>Dikarya</taxon>
        <taxon>Ascomycota</taxon>
        <taxon>Pezizomycotina</taxon>
        <taxon>Sordariomycetes</taxon>
        <taxon>Hypocreomycetidae</taxon>
        <taxon>Hypocreales</taxon>
        <taxon>Ophiocordycipitaceae</taxon>
        <taxon>Tolypocladium</taxon>
    </lineage>
</organism>
<protein>
    <submittedName>
        <fullName evidence="2">Uncharacterized protein</fullName>
    </submittedName>
</protein>
<feature type="compositionally biased region" description="Gly residues" evidence="1">
    <location>
        <begin position="128"/>
        <end position="137"/>
    </location>
</feature>
<evidence type="ECO:0000313" key="2">
    <source>
        <dbReference type="EMBL" id="KND90198.1"/>
    </source>
</evidence>
<keyword evidence="3" id="KW-1185">Reference proteome</keyword>
<reference evidence="2 3" key="1">
    <citation type="journal article" date="2015" name="BMC Genomics">
        <title>The genome of the truffle-parasite Tolypocladium ophioglossoides and the evolution of antifungal peptaibiotics.</title>
        <authorList>
            <person name="Quandt C.A."/>
            <person name="Bushley K.E."/>
            <person name="Spatafora J.W."/>
        </authorList>
    </citation>
    <scope>NUCLEOTIDE SEQUENCE [LARGE SCALE GENOMIC DNA]</scope>
    <source>
        <strain evidence="2 3">CBS 100239</strain>
    </source>
</reference>
<accession>A0A0L0N7T2</accession>
<evidence type="ECO:0000313" key="3">
    <source>
        <dbReference type="Proteomes" id="UP000036947"/>
    </source>
</evidence>
<dbReference type="AlphaFoldDB" id="A0A0L0N7T2"/>
<feature type="region of interest" description="Disordered" evidence="1">
    <location>
        <begin position="112"/>
        <end position="137"/>
    </location>
</feature>
<name>A0A0L0N7T2_TOLOC</name>
<feature type="compositionally biased region" description="Low complexity" evidence="1">
    <location>
        <begin position="112"/>
        <end position="121"/>
    </location>
</feature>
<dbReference type="EMBL" id="LFRF01000014">
    <property type="protein sequence ID" value="KND90198.1"/>
    <property type="molecule type" value="Genomic_DNA"/>
</dbReference>